<gene>
    <name evidence="1" type="ORF">GGR04_002021</name>
</gene>
<dbReference type="Gene3D" id="2.160.10.10">
    <property type="entry name" value="Hexapeptide repeat proteins"/>
    <property type="match status" value="1"/>
</dbReference>
<name>A0A7W6EBC9_9HYPH</name>
<evidence type="ECO:0000313" key="1">
    <source>
        <dbReference type="EMBL" id="MBB3998182.1"/>
    </source>
</evidence>
<organism evidence="1 2">
    <name type="scientific">Aureimonas pseudogalii</name>
    <dbReference type="NCBI Taxonomy" id="1744844"/>
    <lineage>
        <taxon>Bacteria</taxon>
        <taxon>Pseudomonadati</taxon>
        <taxon>Pseudomonadota</taxon>
        <taxon>Alphaproteobacteria</taxon>
        <taxon>Hyphomicrobiales</taxon>
        <taxon>Aurantimonadaceae</taxon>
        <taxon>Aureimonas</taxon>
    </lineage>
</organism>
<comment type="caution">
    <text evidence="1">The sequence shown here is derived from an EMBL/GenBank/DDBJ whole genome shotgun (WGS) entry which is preliminary data.</text>
</comment>
<reference evidence="1 2" key="1">
    <citation type="submission" date="2020-08" db="EMBL/GenBank/DDBJ databases">
        <title>Genomic Encyclopedia of Type Strains, Phase IV (KMG-IV): sequencing the most valuable type-strain genomes for metagenomic binning, comparative biology and taxonomic classification.</title>
        <authorList>
            <person name="Goeker M."/>
        </authorList>
    </citation>
    <scope>NUCLEOTIDE SEQUENCE [LARGE SCALE GENOMIC DNA]</scope>
    <source>
        <strain evidence="1 2">DSM 102238</strain>
    </source>
</reference>
<keyword evidence="2" id="KW-1185">Reference proteome</keyword>
<dbReference type="InterPro" id="IPR001451">
    <property type="entry name" value="Hexapep"/>
</dbReference>
<proteinExistence type="predicted"/>
<dbReference type="Pfam" id="PF00132">
    <property type="entry name" value="Hexapep"/>
    <property type="match status" value="1"/>
</dbReference>
<dbReference type="Proteomes" id="UP000542776">
    <property type="component" value="Unassembled WGS sequence"/>
</dbReference>
<dbReference type="SUPFAM" id="SSF51161">
    <property type="entry name" value="Trimeric LpxA-like enzymes"/>
    <property type="match status" value="1"/>
</dbReference>
<dbReference type="PANTHER" id="PTHR23416">
    <property type="entry name" value="SIALIC ACID SYNTHASE-RELATED"/>
    <property type="match status" value="1"/>
</dbReference>
<keyword evidence="1" id="KW-0808">Transferase</keyword>
<dbReference type="InterPro" id="IPR011004">
    <property type="entry name" value="Trimer_LpxA-like_sf"/>
</dbReference>
<dbReference type="AlphaFoldDB" id="A0A7W6EBC9"/>
<dbReference type="InterPro" id="IPR051159">
    <property type="entry name" value="Hexapeptide_acetyltransf"/>
</dbReference>
<dbReference type="GO" id="GO:0016740">
    <property type="term" value="F:transferase activity"/>
    <property type="evidence" value="ECO:0007669"/>
    <property type="project" value="UniProtKB-KW"/>
</dbReference>
<sequence>MLRGLVWRLSTFVACARLRRAGAQLGRNLRFYGLPIASGDLRRLRLGDNVAMINRPEGTALGVRAPTILRILGPDGRIDIGADTGISGGVVCSAAGVTIGRRCLIGADVMIFDTDFHNTAAEGRRYAAPDWPAISRPVVIEDDVFVGTGSKVMKGTHIGRGSIIGAGSLVTGVIPPFSIAVGNPARVVRSIEPGASAAAMPSPEDVADLG</sequence>
<dbReference type="EMBL" id="JACIEK010000004">
    <property type="protein sequence ID" value="MBB3998182.1"/>
    <property type="molecule type" value="Genomic_DNA"/>
</dbReference>
<protein>
    <submittedName>
        <fullName evidence="1">Acetyltransferase-like isoleucine patch superfamily enzyme</fullName>
    </submittedName>
</protein>
<accession>A0A7W6EBC9</accession>
<evidence type="ECO:0000313" key="2">
    <source>
        <dbReference type="Proteomes" id="UP000542776"/>
    </source>
</evidence>
<dbReference type="Pfam" id="PF14602">
    <property type="entry name" value="Hexapep_2"/>
    <property type="match status" value="1"/>
</dbReference>
<dbReference type="CDD" id="cd04647">
    <property type="entry name" value="LbH_MAT_like"/>
    <property type="match status" value="1"/>
</dbReference>
<dbReference type="RefSeq" id="WP_183199719.1">
    <property type="nucleotide sequence ID" value="NZ_JACIEK010000004.1"/>
</dbReference>
<dbReference type="PANTHER" id="PTHR23416:SF78">
    <property type="entry name" value="LIPOPOLYSACCHARIDE BIOSYNTHESIS O-ACETYL TRANSFERASE WBBJ-RELATED"/>
    <property type="match status" value="1"/>
</dbReference>